<feature type="domain" description="Thioredoxin" evidence="1">
    <location>
        <begin position="40"/>
        <end position="188"/>
    </location>
</feature>
<evidence type="ECO:0000313" key="2">
    <source>
        <dbReference type="EMBL" id="GAA4778471.1"/>
    </source>
</evidence>
<comment type="caution">
    <text evidence="2">The sequence shown here is derived from an EMBL/GenBank/DDBJ whole genome shotgun (WGS) entry which is preliminary data.</text>
</comment>
<evidence type="ECO:0000259" key="1">
    <source>
        <dbReference type="PROSITE" id="PS51352"/>
    </source>
</evidence>
<dbReference type="Proteomes" id="UP001501411">
    <property type="component" value="Unassembled WGS sequence"/>
</dbReference>
<accession>A0ABP9AD89</accession>
<gene>
    <name evidence="2" type="ORF">GCM10023231_01300</name>
</gene>
<dbReference type="InterPro" id="IPR000866">
    <property type="entry name" value="AhpC/TSA"/>
</dbReference>
<dbReference type="InterPro" id="IPR013766">
    <property type="entry name" value="Thioredoxin_domain"/>
</dbReference>
<evidence type="ECO:0000313" key="3">
    <source>
        <dbReference type="Proteomes" id="UP001501411"/>
    </source>
</evidence>
<dbReference type="Gene3D" id="3.40.30.10">
    <property type="entry name" value="Glutaredoxin"/>
    <property type="match status" value="1"/>
</dbReference>
<protein>
    <recommendedName>
        <fullName evidence="1">Thioredoxin domain-containing protein</fullName>
    </recommendedName>
</protein>
<reference evidence="3" key="1">
    <citation type="journal article" date="2019" name="Int. J. Syst. Evol. Microbiol.">
        <title>The Global Catalogue of Microorganisms (GCM) 10K type strain sequencing project: providing services to taxonomists for standard genome sequencing and annotation.</title>
        <authorList>
            <consortium name="The Broad Institute Genomics Platform"/>
            <consortium name="The Broad Institute Genome Sequencing Center for Infectious Disease"/>
            <person name="Wu L."/>
            <person name="Ma J."/>
        </authorList>
    </citation>
    <scope>NUCLEOTIDE SEQUENCE [LARGE SCALE GENOMIC DNA]</scope>
    <source>
        <strain evidence="3">JCM 18200</strain>
    </source>
</reference>
<dbReference type="InterPro" id="IPR050553">
    <property type="entry name" value="Thioredoxin_ResA/DsbE_sf"/>
</dbReference>
<dbReference type="Pfam" id="PF00578">
    <property type="entry name" value="AhpC-TSA"/>
    <property type="match status" value="1"/>
</dbReference>
<dbReference type="SUPFAM" id="SSF52833">
    <property type="entry name" value="Thioredoxin-like"/>
    <property type="match status" value="1"/>
</dbReference>
<dbReference type="PANTHER" id="PTHR42852">
    <property type="entry name" value="THIOL:DISULFIDE INTERCHANGE PROTEIN DSBE"/>
    <property type="match status" value="1"/>
</dbReference>
<dbReference type="PROSITE" id="PS51352">
    <property type="entry name" value="THIOREDOXIN_2"/>
    <property type="match status" value="1"/>
</dbReference>
<dbReference type="InterPro" id="IPR036249">
    <property type="entry name" value="Thioredoxin-like_sf"/>
</dbReference>
<sequence length="201" mass="23170">MILFCVCLAHARQQDAYRITGTVVSAATGVALSTDSIIPLKIGDTIPEALWNLPLQIVNHPEGKDTITLNDYRDRKLIIIDFWASYCHPCIRSIDKFDTIRRKYTSEQLMLLPVQVYDLKEKALPFIKKHGWQLPSIVGDTIMNKKYFRRYITGFGLVWIANGRLLAVPDLRKVNESHVERAIKRKRLDNINRKEQPIDNP</sequence>
<dbReference type="PANTHER" id="PTHR42852:SF13">
    <property type="entry name" value="PROTEIN DIPZ"/>
    <property type="match status" value="1"/>
</dbReference>
<organism evidence="2 3">
    <name type="scientific">Olivibacter ginsenosidimutans</name>
    <dbReference type="NCBI Taxonomy" id="1176537"/>
    <lineage>
        <taxon>Bacteria</taxon>
        <taxon>Pseudomonadati</taxon>
        <taxon>Bacteroidota</taxon>
        <taxon>Sphingobacteriia</taxon>
        <taxon>Sphingobacteriales</taxon>
        <taxon>Sphingobacteriaceae</taxon>
        <taxon>Olivibacter</taxon>
    </lineage>
</organism>
<dbReference type="EMBL" id="BAABIQ010000001">
    <property type="protein sequence ID" value="GAA4778471.1"/>
    <property type="molecule type" value="Genomic_DNA"/>
</dbReference>
<name>A0ABP9AD89_9SPHI</name>
<dbReference type="CDD" id="cd02966">
    <property type="entry name" value="TlpA_like_family"/>
    <property type="match status" value="1"/>
</dbReference>
<proteinExistence type="predicted"/>
<keyword evidence="3" id="KW-1185">Reference proteome</keyword>